<gene>
    <name evidence="2" type="ordered locus">trd_1591</name>
</gene>
<dbReference type="STRING" id="309801.trd_1591"/>
<dbReference type="GO" id="GO:0032259">
    <property type="term" value="P:methylation"/>
    <property type="evidence" value="ECO:0007669"/>
    <property type="project" value="UniProtKB-KW"/>
</dbReference>
<keyword evidence="2" id="KW-0808">Transferase</keyword>
<dbReference type="EMBL" id="CP001275">
    <property type="protein sequence ID" value="ACM04562.1"/>
    <property type="molecule type" value="Genomic_DNA"/>
</dbReference>
<dbReference type="HOGENOM" id="CLU_2557202_0_0_0"/>
<sequence>MTTAGVVGSERPGLKSGRSRPGDRGEGRSAGLRCMSGETCRPRCIAAPSGAGGRGGASPLQRGGTSPVRRVSARAGATGPVL</sequence>
<keyword evidence="3" id="KW-1185">Reference proteome</keyword>
<name>B9L098_THERP</name>
<dbReference type="AlphaFoldDB" id="B9L098"/>
<feature type="region of interest" description="Disordered" evidence="1">
    <location>
        <begin position="1"/>
        <end position="34"/>
    </location>
</feature>
<organism evidence="2 3">
    <name type="scientific">Thermomicrobium roseum (strain ATCC 27502 / DSM 5159 / P-2)</name>
    <dbReference type="NCBI Taxonomy" id="309801"/>
    <lineage>
        <taxon>Bacteria</taxon>
        <taxon>Pseudomonadati</taxon>
        <taxon>Thermomicrobiota</taxon>
        <taxon>Thermomicrobia</taxon>
        <taxon>Thermomicrobiales</taxon>
        <taxon>Thermomicrobiaceae</taxon>
        <taxon>Thermomicrobium</taxon>
    </lineage>
</organism>
<proteinExistence type="predicted"/>
<dbReference type="KEGG" id="tro:trd_1591"/>
<evidence type="ECO:0000313" key="2">
    <source>
        <dbReference type="EMBL" id="ACM04562.1"/>
    </source>
</evidence>
<feature type="region of interest" description="Disordered" evidence="1">
    <location>
        <begin position="46"/>
        <end position="82"/>
    </location>
</feature>
<protein>
    <submittedName>
        <fullName evidence="2">O-methyltransferase</fullName>
    </submittedName>
</protein>
<evidence type="ECO:0000256" key="1">
    <source>
        <dbReference type="SAM" id="MobiDB-lite"/>
    </source>
</evidence>
<dbReference type="Proteomes" id="UP000000447">
    <property type="component" value="Chromosome"/>
</dbReference>
<reference evidence="2 3" key="1">
    <citation type="journal article" date="2009" name="PLoS ONE">
        <title>Complete genome sequence of the aerobic CO-oxidizing thermophile Thermomicrobium roseum.</title>
        <authorList>
            <person name="Wu D."/>
            <person name="Raymond J."/>
            <person name="Wu M."/>
            <person name="Chatterji S."/>
            <person name="Ren Q."/>
            <person name="Graham J.E."/>
            <person name="Bryant D.A."/>
            <person name="Robb F."/>
            <person name="Colman A."/>
            <person name="Tallon L.J."/>
            <person name="Badger J.H."/>
            <person name="Madupu R."/>
            <person name="Ward N.L."/>
            <person name="Eisen J.A."/>
        </authorList>
    </citation>
    <scope>NUCLEOTIDE SEQUENCE [LARGE SCALE GENOMIC DNA]</scope>
    <source>
        <strain evidence="3">ATCC 27502 / DSM 5159 / P-2</strain>
    </source>
</reference>
<evidence type="ECO:0000313" key="3">
    <source>
        <dbReference type="Proteomes" id="UP000000447"/>
    </source>
</evidence>
<keyword evidence="2" id="KW-0489">Methyltransferase</keyword>
<accession>B9L098</accession>
<dbReference type="GO" id="GO:0008168">
    <property type="term" value="F:methyltransferase activity"/>
    <property type="evidence" value="ECO:0007669"/>
    <property type="project" value="UniProtKB-KW"/>
</dbReference>